<dbReference type="Pfam" id="PF19677">
    <property type="entry name" value="DUF6179"/>
    <property type="match status" value="1"/>
</dbReference>
<organism evidence="1 2">
    <name type="scientific">Pelosinus baikalensis</name>
    <dbReference type="NCBI Taxonomy" id="2892015"/>
    <lineage>
        <taxon>Bacteria</taxon>
        <taxon>Bacillati</taxon>
        <taxon>Bacillota</taxon>
        <taxon>Negativicutes</taxon>
        <taxon>Selenomonadales</taxon>
        <taxon>Sporomusaceae</taxon>
        <taxon>Pelosinus</taxon>
    </lineage>
</organism>
<name>A0ABS8I0B2_9FIRM</name>
<protein>
    <submittedName>
        <fullName evidence="1">DUF6179 domain-containing protein</fullName>
    </submittedName>
</protein>
<reference evidence="1" key="1">
    <citation type="submission" date="2021-11" db="EMBL/GenBank/DDBJ databases">
        <title>Description of a new species Pelosinus isolated from the bottom sediments of Lake Baikal.</title>
        <authorList>
            <person name="Zakharyuk A."/>
        </authorList>
    </citation>
    <scope>NUCLEOTIDE SEQUENCE</scope>
    <source>
        <strain evidence="1">Bkl1</strain>
    </source>
</reference>
<dbReference type="EMBL" id="JAJHJB010000089">
    <property type="protein sequence ID" value="MCC5468657.1"/>
    <property type="molecule type" value="Genomic_DNA"/>
</dbReference>
<evidence type="ECO:0000313" key="2">
    <source>
        <dbReference type="Proteomes" id="UP001165492"/>
    </source>
</evidence>
<accession>A0ABS8I0B2</accession>
<comment type="caution">
    <text evidence="1">The sequence shown here is derived from an EMBL/GenBank/DDBJ whole genome shotgun (WGS) entry which is preliminary data.</text>
</comment>
<sequence length="453" mass="52029">MANIERISLIDRTRLSGEFYLQSLFDEGYRTGLLSDTDMEKLQLECIELLAYKAERYNSGDSSSIRVEAAQSIMTSNLYTIGLWLKSYPSADDAVKALKETKIAELYANGRKRIDMMIKTAKIFHSKVLQTMIDNENYFYNATVVDGIKDFFKIYNPDFQAQEIHITADYPLCNPIKDLVGIEFIQKYLESIYYENMLCRNFLPEDIHHLLCGYDEAYRDLLLNIYEPVLATAVGCVMAGEDVRRLSMTEIALSYLSNLLRDKSSDEINTIFLKALNELKSIFPLTSTLQERYIKISLWTIASKVSNTVELQTLDKLFLISKYPENNPKFYFSYGDKMDNERYRKIIGEIMQCRYLSDKIAIIKKQIHSLADFEDILLDAELSAHEIVSVLHELGLPEIAALSKKYPIKSEIEAIELREQEQILSKCLHDFIASLSEEQQVLISKAVTVLDIG</sequence>
<dbReference type="InterPro" id="IPR045751">
    <property type="entry name" value="DUF6179"/>
</dbReference>
<proteinExistence type="predicted"/>
<keyword evidence="2" id="KW-1185">Reference proteome</keyword>
<evidence type="ECO:0000313" key="1">
    <source>
        <dbReference type="EMBL" id="MCC5468657.1"/>
    </source>
</evidence>
<dbReference type="Proteomes" id="UP001165492">
    <property type="component" value="Unassembled WGS sequence"/>
</dbReference>
<dbReference type="RefSeq" id="WP_229537520.1">
    <property type="nucleotide sequence ID" value="NZ_JAJHJB010000089.1"/>
</dbReference>
<gene>
    <name evidence="1" type="ORF">LMF89_25305</name>
</gene>